<reference evidence="1 2" key="1">
    <citation type="journal article" date="2019" name="Mol. Biol. Evol.">
        <title>Blast fungal genomes show frequent chromosomal changes, gene gains and losses, and effector gene turnover.</title>
        <authorList>
            <person name="Gomez Luciano L.B."/>
            <person name="Jason Tsai I."/>
            <person name="Chuma I."/>
            <person name="Tosa Y."/>
            <person name="Chen Y.H."/>
            <person name="Li J.Y."/>
            <person name="Li M.Y."/>
            <person name="Jade Lu M.Y."/>
            <person name="Nakayashiki H."/>
            <person name="Li W.H."/>
        </authorList>
    </citation>
    <scope>NUCLEOTIDE SEQUENCE [LARGE SCALE GENOMIC DNA]</scope>
    <source>
        <strain evidence="1 2">NI907</strain>
    </source>
</reference>
<dbReference type="AlphaFoldDB" id="A0A6P8AUX3"/>
<organism evidence="1 2">
    <name type="scientific">Pyricularia grisea</name>
    <name type="common">Crabgrass-specific blast fungus</name>
    <name type="synonym">Magnaporthe grisea</name>
    <dbReference type="NCBI Taxonomy" id="148305"/>
    <lineage>
        <taxon>Eukaryota</taxon>
        <taxon>Fungi</taxon>
        <taxon>Dikarya</taxon>
        <taxon>Ascomycota</taxon>
        <taxon>Pezizomycotina</taxon>
        <taxon>Sordariomycetes</taxon>
        <taxon>Sordariomycetidae</taxon>
        <taxon>Magnaporthales</taxon>
        <taxon>Pyriculariaceae</taxon>
        <taxon>Pyricularia</taxon>
    </lineage>
</organism>
<evidence type="ECO:0000313" key="1">
    <source>
        <dbReference type="Proteomes" id="UP000515153"/>
    </source>
</evidence>
<reference evidence="2" key="2">
    <citation type="submission" date="2019-10" db="EMBL/GenBank/DDBJ databases">
        <authorList>
            <consortium name="NCBI Genome Project"/>
        </authorList>
    </citation>
    <scope>NUCLEOTIDE SEQUENCE</scope>
    <source>
        <strain evidence="2">NI907</strain>
    </source>
</reference>
<evidence type="ECO:0000313" key="2">
    <source>
        <dbReference type="RefSeq" id="XP_030978716.1"/>
    </source>
</evidence>
<protein>
    <submittedName>
        <fullName evidence="2">Uncharacterized protein</fullName>
    </submittedName>
</protein>
<proteinExistence type="predicted"/>
<dbReference type="KEGG" id="pgri:PgNI_08043"/>
<name>A0A6P8AUX3_PYRGI</name>
<gene>
    <name evidence="2" type="ORF">PgNI_08043</name>
</gene>
<dbReference type="RefSeq" id="XP_030978716.1">
    <property type="nucleotide sequence ID" value="XM_031128044.1"/>
</dbReference>
<sequence length="82" mass="8535">MAPTSSSPVRSCLGQALQSLGSLTQSVFCQQFEDMALYKSPTARAPVSSATTWPISTGAGSVSGVVIPIYGDRRSRVGPARC</sequence>
<accession>A0A6P8AUX3</accession>
<reference evidence="2" key="3">
    <citation type="submission" date="2025-08" db="UniProtKB">
        <authorList>
            <consortium name="RefSeq"/>
        </authorList>
    </citation>
    <scope>IDENTIFICATION</scope>
    <source>
        <strain evidence="2">NI907</strain>
    </source>
</reference>
<dbReference type="Proteomes" id="UP000515153">
    <property type="component" value="Chromosome V"/>
</dbReference>
<keyword evidence="1" id="KW-1185">Reference proteome</keyword>
<dbReference type="GeneID" id="41962953"/>